<comment type="caution">
    <text evidence="2">The sequence shown here is derived from an EMBL/GenBank/DDBJ whole genome shotgun (WGS) entry which is preliminary data.</text>
</comment>
<feature type="compositionally biased region" description="Basic and acidic residues" evidence="1">
    <location>
        <begin position="1"/>
        <end position="13"/>
    </location>
</feature>
<name>A0ABX3KQ04_SALCS</name>
<keyword evidence="3" id="KW-1185">Reference proteome</keyword>
<gene>
    <name evidence="2" type="ORF">BZJ21_12370</name>
</gene>
<evidence type="ECO:0000256" key="1">
    <source>
        <dbReference type="SAM" id="MobiDB-lite"/>
    </source>
</evidence>
<dbReference type="Proteomes" id="UP000189431">
    <property type="component" value="Unassembled WGS sequence"/>
</dbReference>
<protein>
    <submittedName>
        <fullName evidence="2">Uncharacterized protein</fullName>
    </submittedName>
</protein>
<evidence type="ECO:0000313" key="2">
    <source>
        <dbReference type="EMBL" id="OOF33132.1"/>
    </source>
</evidence>
<organism evidence="2 3">
    <name type="scientific">Salinivibrio costicola subsp. alcaliphilus</name>
    <dbReference type="NCBI Taxonomy" id="272773"/>
    <lineage>
        <taxon>Bacteria</taxon>
        <taxon>Pseudomonadati</taxon>
        <taxon>Pseudomonadota</taxon>
        <taxon>Gammaproteobacteria</taxon>
        <taxon>Vibrionales</taxon>
        <taxon>Vibrionaceae</taxon>
        <taxon>Salinivibrio</taxon>
    </lineage>
</organism>
<dbReference type="EMBL" id="MUFR01000038">
    <property type="protein sequence ID" value="OOF33132.1"/>
    <property type="molecule type" value="Genomic_DNA"/>
</dbReference>
<feature type="region of interest" description="Disordered" evidence="1">
    <location>
        <begin position="1"/>
        <end position="54"/>
    </location>
</feature>
<accession>A0ABX3KQ04</accession>
<sequence>MQESKEAIKRAEAKNFAGGGSIPSVSTVPEPTPIQETTQQKVARQRKNRIEETEKGWEKIQAAMFDLAWMQSPKTQSQSALWKALFTDDTSKEKQQLIKKANTHLNEPVREGEIVVIPTAEPRNTKEKEALIALQEEAAIGSLELGKLSDDSLSLVNRHLELLDYFADDALCTIDESESGKYYDYASIGVGIAAGFVQKHLENIQGILSELNELYVNDLAKNGKPSATFFAQRASLFKKLDDSFARLSKRSVKLPLYTQVRRNLKLSTKSVIHHADEIISKGYVSNLGKRIANISIGVDASRAGGYVGLMLGGASVADSIYEACNVDSYGECGRTTTRKTVGFISSIPAGTVGGQLAAAGTVLLLGAVGIASAPVIAVAAPAAFVVGGFTGGHYGGQAGEFAGDKLYQVYEYIME</sequence>
<feature type="compositionally biased region" description="Polar residues" evidence="1">
    <location>
        <begin position="23"/>
        <end position="42"/>
    </location>
</feature>
<evidence type="ECO:0000313" key="3">
    <source>
        <dbReference type="Proteomes" id="UP000189431"/>
    </source>
</evidence>
<proteinExistence type="predicted"/>
<reference evidence="3" key="1">
    <citation type="submission" date="2017-01" db="EMBL/GenBank/DDBJ databases">
        <title>Draft genome of the species Salinivibrio costicola subsp. alcaliphilus.</title>
        <authorList>
            <person name="Lopez-Hermoso C."/>
            <person name="De La Haba R."/>
            <person name="Sanchez-Porro C."/>
            <person name="Ventosa A."/>
        </authorList>
    </citation>
    <scope>NUCLEOTIDE SEQUENCE [LARGE SCALE GENOMIC DNA]</scope>
    <source>
        <strain evidence="3">CBH448</strain>
    </source>
</reference>